<accession>A0AAV6X3G2</accession>
<protein>
    <submittedName>
        <fullName evidence="1">Uncharacterized protein</fullName>
    </submittedName>
</protein>
<name>A0AAV6X3G2_9LAMI</name>
<evidence type="ECO:0000313" key="1">
    <source>
        <dbReference type="EMBL" id="KAG8377666.1"/>
    </source>
</evidence>
<dbReference type="EMBL" id="WHWC01000008">
    <property type="protein sequence ID" value="KAG8377666.1"/>
    <property type="molecule type" value="Genomic_DNA"/>
</dbReference>
<evidence type="ECO:0000313" key="2">
    <source>
        <dbReference type="Proteomes" id="UP000826271"/>
    </source>
</evidence>
<comment type="caution">
    <text evidence="1">The sequence shown here is derived from an EMBL/GenBank/DDBJ whole genome shotgun (WGS) entry which is preliminary data.</text>
</comment>
<dbReference type="AlphaFoldDB" id="A0AAV6X3G2"/>
<proteinExistence type="predicted"/>
<sequence length="78" mass="8736">MATPSDARAVKSLNKSFGRRRFVINILPEESELIAALSRDLLGDFVMNWSTITSRTGSYQSMPLAVRGKLRGYFPDDL</sequence>
<dbReference type="Proteomes" id="UP000826271">
    <property type="component" value="Unassembled WGS sequence"/>
</dbReference>
<organism evidence="1 2">
    <name type="scientific">Buddleja alternifolia</name>
    <dbReference type="NCBI Taxonomy" id="168488"/>
    <lineage>
        <taxon>Eukaryota</taxon>
        <taxon>Viridiplantae</taxon>
        <taxon>Streptophyta</taxon>
        <taxon>Embryophyta</taxon>
        <taxon>Tracheophyta</taxon>
        <taxon>Spermatophyta</taxon>
        <taxon>Magnoliopsida</taxon>
        <taxon>eudicotyledons</taxon>
        <taxon>Gunneridae</taxon>
        <taxon>Pentapetalae</taxon>
        <taxon>asterids</taxon>
        <taxon>lamiids</taxon>
        <taxon>Lamiales</taxon>
        <taxon>Scrophulariaceae</taxon>
        <taxon>Buddlejeae</taxon>
        <taxon>Buddleja</taxon>
    </lineage>
</organism>
<gene>
    <name evidence="1" type="ORF">BUALT_Bualt08G0056600</name>
</gene>
<reference evidence="1" key="1">
    <citation type="submission" date="2019-10" db="EMBL/GenBank/DDBJ databases">
        <authorList>
            <person name="Zhang R."/>
            <person name="Pan Y."/>
            <person name="Wang J."/>
            <person name="Ma R."/>
            <person name="Yu S."/>
        </authorList>
    </citation>
    <scope>NUCLEOTIDE SEQUENCE</scope>
    <source>
        <strain evidence="1">LA-IB0</strain>
        <tissue evidence="1">Leaf</tissue>
    </source>
</reference>
<keyword evidence="2" id="KW-1185">Reference proteome</keyword>